<dbReference type="AlphaFoldDB" id="A0A918TBR3"/>
<dbReference type="EMBL" id="BMVB01000003">
    <property type="protein sequence ID" value="GHC39708.1"/>
    <property type="molecule type" value="Genomic_DNA"/>
</dbReference>
<dbReference type="RefSeq" id="WP_190108568.1">
    <property type="nucleotide sequence ID" value="NZ_BMVB01000003.1"/>
</dbReference>
<accession>A0A918TBR3</accession>
<name>A0A918TBR3_STRCJ</name>
<sequence>MIVTPGATARLTIADPLRRRFSWGLQSLNGSLDVRPARSDTPPAPLPGQASRLLTDHITGAMFDLEDGIRDRRRLRRRSPGFAEGAALTSAVRFLAAHLDWALTDHPAAAEIHDRLSANPAAQIHTWHAAATRFTGRDPGAERYSAPCPSRISPPQCWPSC</sequence>
<proteinExistence type="predicted"/>
<evidence type="ECO:0000313" key="1">
    <source>
        <dbReference type="EMBL" id="GHC39708.1"/>
    </source>
</evidence>
<protein>
    <submittedName>
        <fullName evidence="1">Uncharacterized protein</fullName>
    </submittedName>
</protein>
<evidence type="ECO:0000313" key="2">
    <source>
        <dbReference type="Proteomes" id="UP000646244"/>
    </source>
</evidence>
<organism evidence="1 2">
    <name type="scientific">Streptomyces cinnamoneus</name>
    <name type="common">Streptoverticillium cinnamoneum</name>
    <dbReference type="NCBI Taxonomy" id="53446"/>
    <lineage>
        <taxon>Bacteria</taxon>
        <taxon>Bacillati</taxon>
        <taxon>Actinomycetota</taxon>
        <taxon>Actinomycetes</taxon>
        <taxon>Kitasatosporales</taxon>
        <taxon>Streptomycetaceae</taxon>
        <taxon>Streptomyces</taxon>
        <taxon>Streptomyces cinnamoneus group</taxon>
    </lineage>
</organism>
<gene>
    <name evidence="1" type="ORF">GCM10010507_12000</name>
</gene>
<dbReference type="Proteomes" id="UP000646244">
    <property type="component" value="Unassembled WGS sequence"/>
</dbReference>
<reference evidence="1" key="2">
    <citation type="submission" date="2020-09" db="EMBL/GenBank/DDBJ databases">
        <authorList>
            <person name="Sun Q."/>
            <person name="Ohkuma M."/>
        </authorList>
    </citation>
    <scope>NUCLEOTIDE SEQUENCE</scope>
    <source>
        <strain evidence="1">JCM 4633</strain>
    </source>
</reference>
<reference evidence="1" key="1">
    <citation type="journal article" date="2014" name="Int. J. Syst. Evol. Microbiol.">
        <title>Complete genome sequence of Corynebacterium casei LMG S-19264T (=DSM 44701T), isolated from a smear-ripened cheese.</title>
        <authorList>
            <consortium name="US DOE Joint Genome Institute (JGI-PGF)"/>
            <person name="Walter F."/>
            <person name="Albersmeier A."/>
            <person name="Kalinowski J."/>
            <person name="Ruckert C."/>
        </authorList>
    </citation>
    <scope>NUCLEOTIDE SEQUENCE</scope>
    <source>
        <strain evidence="1">JCM 4633</strain>
    </source>
</reference>
<comment type="caution">
    <text evidence="1">The sequence shown here is derived from an EMBL/GenBank/DDBJ whole genome shotgun (WGS) entry which is preliminary data.</text>
</comment>